<comment type="caution">
    <text evidence="7">The sequence shown here is derived from an EMBL/GenBank/DDBJ whole genome shotgun (WGS) entry which is preliminary data.</text>
</comment>
<keyword evidence="5 6" id="KW-0472">Membrane</keyword>
<feature type="transmembrane region" description="Helical" evidence="6">
    <location>
        <begin position="333"/>
        <end position="366"/>
    </location>
</feature>
<dbReference type="RefSeq" id="WP_048755938.1">
    <property type="nucleotide sequence ID" value="NZ_CCAZ020000001.1"/>
</dbReference>
<feature type="transmembrane region" description="Helical" evidence="6">
    <location>
        <begin position="296"/>
        <end position="321"/>
    </location>
</feature>
<evidence type="ECO:0000313" key="7">
    <source>
        <dbReference type="EMBL" id="CEG07833.1"/>
    </source>
</evidence>
<accession>A0A090N719</accession>
<dbReference type="InterPro" id="IPR002549">
    <property type="entry name" value="AI-2E-like"/>
</dbReference>
<gene>
    <name evidence="7" type="ORF">BN961_01236</name>
</gene>
<evidence type="ECO:0000256" key="4">
    <source>
        <dbReference type="ARBA" id="ARBA00022989"/>
    </source>
</evidence>
<dbReference type="STRING" id="1035.BN961_01236"/>
<evidence type="ECO:0000256" key="2">
    <source>
        <dbReference type="ARBA" id="ARBA00009773"/>
    </source>
</evidence>
<keyword evidence="4 6" id="KW-1133">Transmembrane helix</keyword>
<comment type="similarity">
    <text evidence="2">Belongs to the autoinducer-2 exporter (AI-2E) (TC 2.A.86) family.</text>
</comment>
<keyword evidence="8" id="KW-1185">Reference proteome</keyword>
<comment type="subcellular location">
    <subcellularLocation>
        <location evidence="1">Membrane</location>
        <topology evidence="1">Multi-pass membrane protein</topology>
    </subcellularLocation>
</comment>
<protein>
    <submittedName>
        <fullName evidence="7">Sporulation integral membrane protein YtvI</fullName>
    </submittedName>
</protein>
<proteinExistence type="inferred from homology"/>
<evidence type="ECO:0000256" key="1">
    <source>
        <dbReference type="ARBA" id="ARBA00004141"/>
    </source>
</evidence>
<reference evidence="7 8" key="1">
    <citation type="journal article" date="2014" name="Genome Announc.">
        <title>Genome Sequence of Afipia felis Strain 76713, Isolated in Hospital Water Using an Amoeba Co-Culture Procedure.</title>
        <authorList>
            <person name="Benamar S."/>
            <person name="La Scola B."/>
            <person name="Croce O."/>
        </authorList>
    </citation>
    <scope>NUCLEOTIDE SEQUENCE [LARGE SCALE GENOMIC DNA]</scope>
    <source>
        <strain evidence="7 8">76713</strain>
    </source>
</reference>
<feature type="transmembrane region" description="Helical" evidence="6">
    <location>
        <begin position="74"/>
        <end position="97"/>
    </location>
</feature>
<evidence type="ECO:0000256" key="5">
    <source>
        <dbReference type="ARBA" id="ARBA00023136"/>
    </source>
</evidence>
<evidence type="ECO:0000313" key="8">
    <source>
        <dbReference type="Proteomes" id="UP000035762"/>
    </source>
</evidence>
<feature type="transmembrane region" description="Helical" evidence="6">
    <location>
        <begin position="263"/>
        <end position="289"/>
    </location>
</feature>
<dbReference type="EMBL" id="CCAZ020000001">
    <property type="protein sequence ID" value="CEG07833.1"/>
    <property type="molecule type" value="Genomic_DNA"/>
</dbReference>
<sequence length="376" mass="39558">MSVSTERKNQRQDLAWAIAVGGILAVSFAALLIFAWEFAATLFLIFSGVLLGVALTAMTNLLKKVMPGPHAGRLLVICLLLATMMAGIFTLGGSTIAQQATALSGTIKSQIVNLKTFLESYGFDASYLDLNTISPTSPRTSTTPATTPALPNMQHNLPSAGALASGGGAIVSQTLKLILGTVGAVGNFFIVLFLGLAFAAQPGVYRKGLIAMSPRAIRPQIETVIDRIGSTLERWLIAQMITMTVVFVVTWLGLLVVGIPGAFILGVQAGLLTFIPTVGALLGGLIIVLASISSGWVAIGSAFVLLLGVHALESYILTPIIQREAIDIPPATLFAFQILLGVVFGVWGLALALPVMAVVKVILIYLREDRPKPIEA</sequence>
<evidence type="ECO:0000256" key="6">
    <source>
        <dbReference type="SAM" id="Phobius"/>
    </source>
</evidence>
<feature type="transmembrane region" description="Helical" evidence="6">
    <location>
        <begin position="235"/>
        <end position="257"/>
    </location>
</feature>
<dbReference type="GO" id="GO:0016020">
    <property type="term" value="C:membrane"/>
    <property type="evidence" value="ECO:0007669"/>
    <property type="project" value="UniProtKB-SubCell"/>
</dbReference>
<name>A0A090N719_AFIFE</name>
<dbReference type="PANTHER" id="PTHR21716">
    <property type="entry name" value="TRANSMEMBRANE PROTEIN"/>
    <property type="match status" value="1"/>
</dbReference>
<feature type="transmembrane region" description="Helical" evidence="6">
    <location>
        <begin position="14"/>
        <end position="36"/>
    </location>
</feature>
<dbReference type="AlphaFoldDB" id="A0A090N719"/>
<dbReference type="GO" id="GO:0055085">
    <property type="term" value="P:transmembrane transport"/>
    <property type="evidence" value="ECO:0007669"/>
    <property type="project" value="TreeGrafter"/>
</dbReference>
<feature type="transmembrane region" description="Helical" evidence="6">
    <location>
        <begin position="177"/>
        <end position="200"/>
    </location>
</feature>
<evidence type="ECO:0000256" key="3">
    <source>
        <dbReference type="ARBA" id="ARBA00022692"/>
    </source>
</evidence>
<dbReference type="OrthoDB" id="5761230at2"/>
<organism evidence="7 8">
    <name type="scientific">Afipia felis</name>
    <name type="common">Cat scratch disease bacillus</name>
    <dbReference type="NCBI Taxonomy" id="1035"/>
    <lineage>
        <taxon>Bacteria</taxon>
        <taxon>Pseudomonadati</taxon>
        <taxon>Pseudomonadota</taxon>
        <taxon>Alphaproteobacteria</taxon>
        <taxon>Hyphomicrobiales</taxon>
        <taxon>Nitrobacteraceae</taxon>
        <taxon>Afipia</taxon>
    </lineage>
</organism>
<dbReference type="PANTHER" id="PTHR21716:SF62">
    <property type="entry name" value="TRANSPORT PROTEIN YDBI-RELATED"/>
    <property type="match status" value="1"/>
</dbReference>
<dbReference type="Pfam" id="PF01594">
    <property type="entry name" value="AI-2E_transport"/>
    <property type="match status" value="1"/>
</dbReference>
<keyword evidence="3 6" id="KW-0812">Transmembrane</keyword>
<dbReference type="Proteomes" id="UP000035762">
    <property type="component" value="Unassembled WGS sequence"/>
</dbReference>
<feature type="transmembrane region" description="Helical" evidence="6">
    <location>
        <begin position="42"/>
        <end position="62"/>
    </location>
</feature>